<dbReference type="AlphaFoldDB" id="A0A9R1TJG3"/>
<evidence type="ECO:0000313" key="7">
    <source>
        <dbReference type="RefSeq" id="XP_011310402.1"/>
    </source>
</evidence>
<keyword evidence="4" id="KW-0732">Signal</keyword>
<dbReference type="GO" id="GO:0042742">
    <property type="term" value="P:defense response to bacterium"/>
    <property type="evidence" value="ECO:0007669"/>
    <property type="project" value="TreeGrafter"/>
</dbReference>
<name>A0A9R1TJG3_9HYME</name>
<evidence type="ECO:0000256" key="1">
    <source>
        <dbReference type="ARBA" id="ARBA00004613"/>
    </source>
</evidence>
<keyword evidence="3" id="KW-1015">Disulfide bond</keyword>
<dbReference type="PANTHER" id="PTHR13645">
    <property type="entry name" value="DEFENSIN"/>
    <property type="match status" value="1"/>
</dbReference>
<protein>
    <submittedName>
        <fullName evidence="7">Defensin-1</fullName>
    </submittedName>
</protein>
<keyword evidence="6" id="KW-1185">Reference proteome</keyword>
<evidence type="ECO:0000313" key="6">
    <source>
        <dbReference type="Proteomes" id="UP000694866"/>
    </source>
</evidence>
<dbReference type="RefSeq" id="XP_011310402.1">
    <property type="nucleotide sequence ID" value="XM_011312100.1"/>
</dbReference>
<dbReference type="KEGG" id="fas:105270878"/>
<dbReference type="Pfam" id="PF01097">
    <property type="entry name" value="Defensin_2"/>
    <property type="match status" value="1"/>
</dbReference>
<dbReference type="InterPro" id="IPR036574">
    <property type="entry name" value="Scorpion_toxin-like_sf"/>
</dbReference>
<dbReference type="GeneID" id="105270878"/>
<organism evidence="6 7">
    <name type="scientific">Fopius arisanus</name>
    <dbReference type="NCBI Taxonomy" id="64838"/>
    <lineage>
        <taxon>Eukaryota</taxon>
        <taxon>Metazoa</taxon>
        <taxon>Ecdysozoa</taxon>
        <taxon>Arthropoda</taxon>
        <taxon>Hexapoda</taxon>
        <taxon>Insecta</taxon>
        <taxon>Pterygota</taxon>
        <taxon>Neoptera</taxon>
        <taxon>Endopterygota</taxon>
        <taxon>Hymenoptera</taxon>
        <taxon>Apocrita</taxon>
        <taxon>Ichneumonoidea</taxon>
        <taxon>Braconidae</taxon>
        <taxon>Opiinae</taxon>
        <taxon>Fopius</taxon>
    </lineage>
</organism>
<feature type="domain" description="Invertebrate defensins family profile" evidence="5">
    <location>
        <begin position="37"/>
        <end position="73"/>
    </location>
</feature>
<dbReference type="InterPro" id="IPR001542">
    <property type="entry name" value="Defensin_invertebrate/fungal"/>
</dbReference>
<accession>A0A9R1TJG3</accession>
<reference evidence="7" key="1">
    <citation type="submission" date="2025-08" db="UniProtKB">
        <authorList>
            <consortium name="RefSeq"/>
        </authorList>
    </citation>
    <scope>IDENTIFICATION</scope>
    <source>
        <strain evidence="7">USDA-PBARC FA_bdor</strain>
        <tissue evidence="7">Whole organism</tissue>
    </source>
</reference>
<sequence length="73" mass="7743">MAKYFSLSLLLAMAMFLVIASATATADPVVDHVRQPRVICDLLGLGDGGCAARCIVQGKRGGWCEKGVCNCRN</sequence>
<evidence type="ECO:0000256" key="2">
    <source>
        <dbReference type="ARBA" id="ARBA00022525"/>
    </source>
</evidence>
<evidence type="ECO:0000256" key="4">
    <source>
        <dbReference type="SAM" id="SignalP"/>
    </source>
</evidence>
<evidence type="ECO:0000256" key="3">
    <source>
        <dbReference type="ARBA" id="ARBA00023157"/>
    </source>
</evidence>
<feature type="signal peptide" evidence="4">
    <location>
        <begin position="1"/>
        <end position="26"/>
    </location>
</feature>
<dbReference type="GO" id="GO:0005615">
    <property type="term" value="C:extracellular space"/>
    <property type="evidence" value="ECO:0007669"/>
    <property type="project" value="TreeGrafter"/>
</dbReference>
<dbReference type="Gene3D" id="3.30.30.10">
    <property type="entry name" value="Knottin, scorpion toxin-like"/>
    <property type="match status" value="1"/>
</dbReference>
<dbReference type="PANTHER" id="PTHR13645:SF0">
    <property type="entry name" value="DEFENSIN"/>
    <property type="match status" value="1"/>
</dbReference>
<evidence type="ECO:0000259" key="5">
    <source>
        <dbReference type="PROSITE" id="PS51378"/>
    </source>
</evidence>
<gene>
    <name evidence="7" type="primary">Def</name>
</gene>
<dbReference type="PROSITE" id="PS51378">
    <property type="entry name" value="INVERT_DEFENSINS"/>
    <property type="match status" value="1"/>
</dbReference>
<comment type="subcellular location">
    <subcellularLocation>
        <location evidence="1">Secreted</location>
    </subcellularLocation>
</comment>
<feature type="chain" id="PRO_5040317042" evidence="4">
    <location>
        <begin position="27"/>
        <end position="73"/>
    </location>
</feature>
<keyword evidence="2" id="KW-0964">Secreted</keyword>
<dbReference type="CTD" id="36047"/>
<dbReference type="SUPFAM" id="SSF57095">
    <property type="entry name" value="Scorpion toxin-like"/>
    <property type="match status" value="1"/>
</dbReference>
<proteinExistence type="predicted"/>
<dbReference type="GO" id="GO:0006959">
    <property type="term" value="P:humoral immune response"/>
    <property type="evidence" value="ECO:0007669"/>
    <property type="project" value="TreeGrafter"/>
</dbReference>
<dbReference type="Proteomes" id="UP000694866">
    <property type="component" value="Unplaced"/>
</dbReference>